<organism evidence="2 3">
    <name type="scientific">Deinococcus ficus</name>
    <dbReference type="NCBI Taxonomy" id="317577"/>
    <lineage>
        <taxon>Bacteria</taxon>
        <taxon>Thermotogati</taxon>
        <taxon>Deinococcota</taxon>
        <taxon>Deinococci</taxon>
        <taxon>Deinococcales</taxon>
        <taxon>Deinococcaceae</taxon>
        <taxon>Deinococcus</taxon>
    </lineage>
</organism>
<evidence type="ECO:0000313" key="3">
    <source>
        <dbReference type="Proteomes" id="UP000259030"/>
    </source>
</evidence>
<dbReference type="Proteomes" id="UP000259030">
    <property type="component" value="Chromosome"/>
</dbReference>
<protein>
    <recommendedName>
        <fullName evidence="1">DUF7878 domain-containing protein</fullName>
    </recommendedName>
</protein>
<feature type="domain" description="DUF7878" evidence="1">
    <location>
        <begin position="33"/>
        <end position="127"/>
    </location>
</feature>
<dbReference type="EMBL" id="CP021081">
    <property type="protein sequence ID" value="ASN81150.1"/>
    <property type="molecule type" value="Genomic_DNA"/>
</dbReference>
<dbReference type="AlphaFoldDB" id="A0A221SWY4"/>
<dbReference type="Pfam" id="PF25297">
    <property type="entry name" value="DUF7878"/>
    <property type="match status" value="1"/>
</dbReference>
<name>A0A221SWY4_9DEIO</name>
<reference evidence="2 3" key="1">
    <citation type="submission" date="2017-05" db="EMBL/GenBank/DDBJ databases">
        <title>The complete genome sequence of Deinococcus ficus isolated from the rhizosphere of the Ficus religiosa L. in Taiwan.</title>
        <authorList>
            <person name="Wu K.-M."/>
            <person name="Liao T.-L."/>
            <person name="Liu Y.-M."/>
            <person name="Young C.-C."/>
            <person name="Tsai S.-F."/>
        </authorList>
    </citation>
    <scope>NUCLEOTIDE SEQUENCE [LARGE SCALE GENOMIC DNA]</scope>
    <source>
        <strain evidence="2 3">CC-FR2-10</strain>
    </source>
</reference>
<evidence type="ECO:0000313" key="2">
    <source>
        <dbReference type="EMBL" id="ASN81150.1"/>
    </source>
</evidence>
<accession>A0A221SWY4</accession>
<dbReference type="InterPro" id="IPR057200">
    <property type="entry name" value="DUF7878"/>
</dbReference>
<gene>
    <name evidence="2" type="ORF">DFI_09150</name>
</gene>
<dbReference type="RefSeq" id="WP_027461868.1">
    <property type="nucleotide sequence ID" value="NZ_CP021081.1"/>
</dbReference>
<proteinExistence type="predicted"/>
<evidence type="ECO:0000259" key="1">
    <source>
        <dbReference type="Pfam" id="PF25297"/>
    </source>
</evidence>
<dbReference type="KEGG" id="dfc:DFI_09150"/>
<keyword evidence="3" id="KW-1185">Reference proteome</keyword>
<sequence length="141" mass="16046">MTRGLDIEFIIGKLVWYNRDYSGALPVNFEAEPLTIRVGGANWFSDFVAVGELMVTLEHWLDSEIAIQQQGFAFHSIDTEDNPVLLLAPTGRGTEWTLRQFDPDAPVMHLPAGDVEQLLRNWHDTIAAKIRRQFGEVHVTW</sequence>